<dbReference type="InterPro" id="IPR010319">
    <property type="entry name" value="Transglutaminase-like_Cys_pept"/>
</dbReference>
<keyword evidence="2" id="KW-1185">Reference proteome</keyword>
<dbReference type="Proteomes" id="UP000248795">
    <property type="component" value="Unassembled WGS sequence"/>
</dbReference>
<dbReference type="PANTHER" id="PTHR39327:SF1">
    <property type="entry name" value="BLR5470 PROTEIN"/>
    <property type="match status" value="1"/>
</dbReference>
<dbReference type="PANTHER" id="PTHR39327">
    <property type="match status" value="1"/>
</dbReference>
<dbReference type="EMBL" id="QKVK01000007">
    <property type="protein sequence ID" value="PZF75923.1"/>
    <property type="molecule type" value="Genomic_DNA"/>
</dbReference>
<dbReference type="Gene3D" id="3.10.620.30">
    <property type="match status" value="1"/>
</dbReference>
<comment type="caution">
    <text evidence="1">The sequence shown here is derived from an EMBL/GenBank/DDBJ whole genome shotgun (WGS) entry which is preliminary data.</text>
</comment>
<organism evidence="1 2">
    <name type="scientific">Aestuariivirga litoralis</name>
    <dbReference type="NCBI Taxonomy" id="2650924"/>
    <lineage>
        <taxon>Bacteria</taxon>
        <taxon>Pseudomonadati</taxon>
        <taxon>Pseudomonadota</taxon>
        <taxon>Alphaproteobacteria</taxon>
        <taxon>Hyphomicrobiales</taxon>
        <taxon>Aestuariivirgaceae</taxon>
        <taxon>Aestuariivirga</taxon>
    </lineage>
</organism>
<evidence type="ECO:0000313" key="2">
    <source>
        <dbReference type="Proteomes" id="UP000248795"/>
    </source>
</evidence>
<proteinExistence type="predicted"/>
<gene>
    <name evidence="1" type="ORF">DK847_14805</name>
</gene>
<evidence type="ECO:0000313" key="1">
    <source>
        <dbReference type="EMBL" id="PZF75923.1"/>
    </source>
</evidence>
<dbReference type="AlphaFoldDB" id="A0A2W2C6Z0"/>
<protein>
    <submittedName>
        <fullName evidence="1">Transglutaminase</fullName>
    </submittedName>
</protein>
<name>A0A2W2C6Z0_9HYPH</name>
<accession>A0A2W2C6Z0</accession>
<reference evidence="2" key="1">
    <citation type="submission" date="2018-06" db="EMBL/GenBank/DDBJ databases">
        <title>Aestuariibacter litoralis strain KCTC 52945T.</title>
        <authorList>
            <person name="Li X."/>
            <person name="Salam N."/>
            <person name="Li J.-L."/>
            <person name="Chen Y.-M."/>
            <person name="Yang Z.-W."/>
            <person name="Zhang L.-Y."/>
            <person name="Han M.-X."/>
            <person name="Xiao M."/>
            <person name="Li W.-J."/>
        </authorList>
    </citation>
    <scope>NUCLEOTIDE SEQUENCE [LARGE SCALE GENOMIC DNA]</scope>
    <source>
        <strain evidence="2">KCTC 52945</strain>
    </source>
</reference>
<dbReference type="Pfam" id="PF06035">
    <property type="entry name" value="Peptidase_C93"/>
    <property type="match status" value="1"/>
</dbReference>
<sequence>MRGAHATRAVVMLVGCCVGQWAAAEPGQGQAGQAAGPLALVEFEPAKMPSGLVELCGRDASFCAPAAAPVQVLALSTQRWQLLRSVNDGVNHRISSSTDRQLYGRDEYWTIPTTAGDCEDYVLLKRQILLQSGFGPGQLLITVVHDENGEAHAVLTVPSDQGDLVLDNRRDEVLHWWQTGYSFIKRQSEANPAAWVALGSDKLQATNIASGPGLP</sequence>